<dbReference type="HOGENOM" id="CLU_854412_0_0_5"/>
<dbReference type="InterPro" id="IPR036291">
    <property type="entry name" value="NAD(P)-bd_dom_sf"/>
</dbReference>
<dbReference type="eggNOG" id="COG0451">
    <property type="taxonomic scope" value="Bacteria"/>
</dbReference>
<gene>
    <name evidence="2" type="ordered locus">Caul_2714</name>
</gene>
<evidence type="ECO:0000259" key="1">
    <source>
        <dbReference type="Pfam" id="PF01370"/>
    </source>
</evidence>
<sequence>MPRCKFAAWLARPASRVAVVGASGWIGMGLVDQIMASNPDLALDRLRLFGSAPRSLSVGGRDLKIEPLDGAAPLGDGDWLVVHAALVGVDRVEGGDLTEVRRRNDVLMQQILALAETGATRRLVFFSSGAAGRPDAGGPAKQAYGRMKLEHEAEVAAWAARTGRTVLTPRVFNLGGPYINYVEIYALGDFILDLARHGRIAISAADPVFRSFVHVLEMARVILDMAVDDSQSAQPFDVGGGEIVELGALARAVGEALGLTDPAIERPAPGEGLGDWYIGDGRRYQSALFQRGESPTPLKQIVADTLAYLAATGRLADTPRPT</sequence>
<protein>
    <submittedName>
        <fullName evidence="2">NAD-dependent epimerase/dehydratase</fullName>
    </submittedName>
</protein>
<dbReference type="AlphaFoldDB" id="B0SY94"/>
<accession>B0SY94</accession>
<organism evidence="2">
    <name type="scientific">Caulobacter sp. (strain K31)</name>
    <dbReference type="NCBI Taxonomy" id="366602"/>
    <lineage>
        <taxon>Bacteria</taxon>
        <taxon>Pseudomonadati</taxon>
        <taxon>Pseudomonadota</taxon>
        <taxon>Alphaproteobacteria</taxon>
        <taxon>Caulobacterales</taxon>
        <taxon>Caulobacteraceae</taxon>
        <taxon>Caulobacter</taxon>
    </lineage>
</organism>
<dbReference type="KEGG" id="cak:Caul_2714"/>
<dbReference type="EMBL" id="CP000927">
    <property type="protein sequence ID" value="ABZ71841.1"/>
    <property type="molecule type" value="Genomic_DNA"/>
</dbReference>
<dbReference type="InterPro" id="IPR050177">
    <property type="entry name" value="Lipid_A_modif_metabolic_enz"/>
</dbReference>
<dbReference type="InterPro" id="IPR001509">
    <property type="entry name" value="Epimerase_deHydtase"/>
</dbReference>
<proteinExistence type="predicted"/>
<dbReference type="PANTHER" id="PTHR43245:SF13">
    <property type="entry name" value="UDP-D-APIOSE_UDP-D-XYLOSE SYNTHASE 2"/>
    <property type="match status" value="1"/>
</dbReference>
<dbReference type="Pfam" id="PF01370">
    <property type="entry name" value="Epimerase"/>
    <property type="match status" value="1"/>
</dbReference>
<name>B0SY94_CAUSK</name>
<dbReference type="PANTHER" id="PTHR43245">
    <property type="entry name" value="BIFUNCTIONAL POLYMYXIN RESISTANCE PROTEIN ARNA"/>
    <property type="match status" value="1"/>
</dbReference>
<reference evidence="2" key="1">
    <citation type="submission" date="2008-01" db="EMBL/GenBank/DDBJ databases">
        <title>Complete sequence of chromosome of Caulobacter sp. K31.</title>
        <authorList>
            <consortium name="US DOE Joint Genome Institute"/>
            <person name="Copeland A."/>
            <person name="Lucas S."/>
            <person name="Lapidus A."/>
            <person name="Barry K."/>
            <person name="Glavina del Rio T."/>
            <person name="Dalin E."/>
            <person name="Tice H."/>
            <person name="Pitluck S."/>
            <person name="Bruce D."/>
            <person name="Goodwin L."/>
            <person name="Thompson L.S."/>
            <person name="Brettin T."/>
            <person name="Detter J.C."/>
            <person name="Han C."/>
            <person name="Schmutz J."/>
            <person name="Larimer F."/>
            <person name="Land M."/>
            <person name="Hauser L."/>
            <person name="Kyrpides N."/>
            <person name="Kim E."/>
            <person name="Stephens C."/>
            <person name="Richardson P."/>
        </authorList>
    </citation>
    <scope>NUCLEOTIDE SEQUENCE [LARGE SCALE GENOMIC DNA]</scope>
    <source>
        <strain evidence="2">K31</strain>
    </source>
</reference>
<evidence type="ECO:0000313" key="2">
    <source>
        <dbReference type="EMBL" id="ABZ71841.1"/>
    </source>
</evidence>
<feature type="domain" description="NAD-dependent epimerase/dehydratase" evidence="1">
    <location>
        <begin position="18"/>
        <end position="228"/>
    </location>
</feature>
<dbReference type="SUPFAM" id="SSF51735">
    <property type="entry name" value="NAD(P)-binding Rossmann-fold domains"/>
    <property type="match status" value="1"/>
</dbReference>
<dbReference type="STRING" id="366602.Caul_2714"/>
<dbReference type="Gene3D" id="3.40.50.720">
    <property type="entry name" value="NAD(P)-binding Rossmann-like Domain"/>
    <property type="match status" value="1"/>
</dbReference>